<evidence type="ECO:0000313" key="1">
    <source>
        <dbReference type="EMBL" id="CAG8710798.1"/>
    </source>
</evidence>
<proteinExistence type="predicted"/>
<name>A0ACA9PK87_9GLOM</name>
<dbReference type="EMBL" id="CAJVPW010025958">
    <property type="protein sequence ID" value="CAG8710798.1"/>
    <property type="molecule type" value="Genomic_DNA"/>
</dbReference>
<feature type="non-terminal residue" evidence="1">
    <location>
        <position position="1"/>
    </location>
</feature>
<evidence type="ECO:0000313" key="2">
    <source>
        <dbReference type="Proteomes" id="UP000789366"/>
    </source>
</evidence>
<protein>
    <submittedName>
        <fullName evidence="1">1869_t:CDS:1</fullName>
    </submittedName>
</protein>
<gene>
    <name evidence="1" type="ORF">SPELUC_LOCUS11804</name>
</gene>
<sequence length="87" mass="10435">FEACWRIFGFDISHITPLVVHLQVHLPNQQTITFSQTSDLNNILANKQNKKTMLTEYFKINKIDPNAYEYLYQNFSQYYVWNKTNKN</sequence>
<keyword evidence="2" id="KW-1185">Reference proteome</keyword>
<accession>A0ACA9PK87</accession>
<comment type="caution">
    <text evidence="1">The sequence shown here is derived from an EMBL/GenBank/DDBJ whole genome shotgun (WGS) entry which is preliminary data.</text>
</comment>
<organism evidence="1 2">
    <name type="scientific">Cetraspora pellucida</name>
    <dbReference type="NCBI Taxonomy" id="1433469"/>
    <lineage>
        <taxon>Eukaryota</taxon>
        <taxon>Fungi</taxon>
        <taxon>Fungi incertae sedis</taxon>
        <taxon>Mucoromycota</taxon>
        <taxon>Glomeromycotina</taxon>
        <taxon>Glomeromycetes</taxon>
        <taxon>Diversisporales</taxon>
        <taxon>Gigasporaceae</taxon>
        <taxon>Cetraspora</taxon>
    </lineage>
</organism>
<dbReference type="Proteomes" id="UP000789366">
    <property type="component" value="Unassembled WGS sequence"/>
</dbReference>
<reference evidence="1" key="1">
    <citation type="submission" date="2021-06" db="EMBL/GenBank/DDBJ databases">
        <authorList>
            <person name="Kallberg Y."/>
            <person name="Tangrot J."/>
            <person name="Rosling A."/>
        </authorList>
    </citation>
    <scope>NUCLEOTIDE SEQUENCE</scope>
    <source>
        <strain evidence="1">28 12/20/2015</strain>
    </source>
</reference>